<feature type="transmembrane region" description="Helical" evidence="1">
    <location>
        <begin position="43"/>
        <end position="62"/>
    </location>
</feature>
<keyword evidence="1" id="KW-0472">Membrane</keyword>
<proteinExistence type="predicted"/>
<accession>A0A813TNN3</accession>
<dbReference type="EMBL" id="CAJNOR010000135">
    <property type="protein sequence ID" value="CAF0811983.1"/>
    <property type="molecule type" value="Genomic_DNA"/>
</dbReference>
<feature type="transmembrane region" description="Helical" evidence="1">
    <location>
        <begin position="89"/>
        <end position="111"/>
    </location>
</feature>
<gene>
    <name evidence="2" type="ORF">XAT740_LOCUS3511</name>
</gene>
<dbReference type="AlphaFoldDB" id="A0A813TNN3"/>
<dbReference type="SUPFAM" id="SSF81321">
    <property type="entry name" value="Family A G protein-coupled receptor-like"/>
    <property type="match status" value="1"/>
</dbReference>
<keyword evidence="3" id="KW-1185">Reference proteome</keyword>
<evidence type="ECO:0000256" key="1">
    <source>
        <dbReference type="SAM" id="Phobius"/>
    </source>
</evidence>
<evidence type="ECO:0008006" key="4">
    <source>
        <dbReference type="Google" id="ProtNLM"/>
    </source>
</evidence>
<organism evidence="2 3">
    <name type="scientific">Adineta ricciae</name>
    <name type="common">Rotifer</name>
    <dbReference type="NCBI Taxonomy" id="249248"/>
    <lineage>
        <taxon>Eukaryota</taxon>
        <taxon>Metazoa</taxon>
        <taxon>Spiralia</taxon>
        <taxon>Gnathifera</taxon>
        <taxon>Rotifera</taxon>
        <taxon>Eurotatoria</taxon>
        <taxon>Bdelloidea</taxon>
        <taxon>Adinetida</taxon>
        <taxon>Adinetidae</taxon>
        <taxon>Adineta</taxon>
    </lineage>
</organism>
<name>A0A813TNN3_ADIRI</name>
<dbReference type="Gene3D" id="1.20.1070.10">
    <property type="entry name" value="Rhodopsin 7-helix transmembrane proteins"/>
    <property type="match status" value="1"/>
</dbReference>
<evidence type="ECO:0000313" key="2">
    <source>
        <dbReference type="EMBL" id="CAF0811983.1"/>
    </source>
</evidence>
<protein>
    <recommendedName>
        <fullName evidence="4">G protein-coupled receptor</fullName>
    </recommendedName>
</protein>
<dbReference type="Proteomes" id="UP000663828">
    <property type="component" value="Unassembled WGS sequence"/>
</dbReference>
<reference evidence="2" key="1">
    <citation type="submission" date="2021-02" db="EMBL/GenBank/DDBJ databases">
        <authorList>
            <person name="Nowell W R."/>
        </authorList>
    </citation>
    <scope>NUCLEOTIDE SEQUENCE</scope>
</reference>
<keyword evidence="1" id="KW-1133">Transmembrane helix</keyword>
<keyword evidence="1" id="KW-0812">Transmembrane</keyword>
<feature type="transmembrane region" description="Helical" evidence="1">
    <location>
        <begin position="131"/>
        <end position="157"/>
    </location>
</feature>
<evidence type="ECO:0000313" key="3">
    <source>
        <dbReference type="Proteomes" id="UP000663828"/>
    </source>
</evidence>
<comment type="caution">
    <text evidence="2">The sequence shown here is derived from an EMBL/GenBank/DDBJ whole genome shotgun (WGS) entry which is preliminary data.</text>
</comment>
<sequence>MDAYELIVFKQIKQVESSKTHCVIDLTRPIIATYNRISTICHYIIPFLVQVISISLLVLFIARSRAKASGHKLTFRQVLMKQFYTQKELYITPTIIILSALPQIILSTALGCTELSNSQRHLLRISYLLAYTPQALGFILYVLPSTDVFAGFVFMFLSRNKESSTISIAFTAEATSVITTLSYDVNVSANDSLEVTNLSGLADQIAKTYSLSRNMARVFSARFIQSLILTRRKRQSASDPNDTNSKMKT</sequence>